<protein>
    <submittedName>
        <fullName evidence="2">DAK2 domain-containing protein</fullName>
    </submittedName>
</protein>
<gene>
    <name evidence="2" type="ORF">IAB77_03705</name>
</gene>
<dbReference type="PANTHER" id="PTHR33434">
    <property type="entry name" value="DEGV DOMAIN-CONTAINING PROTEIN DR_1986-RELATED"/>
    <property type="match status" value="1"/>
</dbReference>
<accession>A0A9D0ZD29</accession>
<dbReference type="InterPro" id="IPR050270">
    <property type="entry name" value="DegV_domain_contain"/>
</dbReference>
<feature type="domain" description="Fatty acid kinase subunit A-like C-terminal" evidence="1">
    <location>
        <begin position="1"/>
        <end position="188"/>
    </location>
</feature>
<dbReference type="Proteomes" id="UP000824262">
    <property type="component" value="Unassembled WGS sequence"/>
</dbReference>
<reference evidence="2" key="1">
    <citation type="submission" date="2020-10" db="EMBL/GenBank/DDBJ databases">
        <authorList>
            <person name="Gilroy R."/>
        </authorList>
    </citation>
    <scope>NUCLEOTIDE SEQUENCE</scope>
    <source>
        <strain evidence="2">ChiBcolR7-354</strain>
    </source>
</reference>
<dbReference type="EMBL" id="DVGA01000040">
    <property type="protein sequence ID" value="HIQ78345.1"/>
    <property type="molecule type" value="Genomic_DNA"/>
</dbReference>
<evidence type="ECO:0000313" key="2">
    <source>
        <dbReference type="EMBL" id="HIQ78345.1"/>
    </source>
</evidence>
<evidence type="ECO:0000259" key="1">
    <source>
        <dbReference type="SMART" id="SM01121"/>
    </source>
</evidence>
<dbReference type="Pfam" id="PF13684">
    <property type="entry name" value="FakA-like_C"/>
    <property type="match status" value="1"/>
</dbReference>
<reference evidence="2" key="2">
    <citation type="journal article" date="2021" name="PeerJ">
        <title>Extensive microbial diversity within the chicken gut microbiome revealed by metagenomics and culture.</title>
        <authorList>
            <person name="Gilroy R."/>
            <person name="Ravi A."/>
            <person name="Getino M."/>
            <person name="Pursley I."/>
            <person name="Horton D.L."/>
            <person name="Alikhan N.F."/>
            <person name="Baker D."/>
            <person name="Gharbi K."/>
            <person name="Hall N."/>
            <person name="Watson M."/>
            <person name="Adriaenssens E.M."/>
            <person name="Foster-Nyarko E."/>
            <person name="Jarju S."/>
            <person name="Secka A."/>
            <person name="Antonio M."/>
            <person name="Oren A."/>
            <person name="Chaudhuri R.R."/>
            <person name="La Ragione R."/>
            <person name="Hildebrand F."/>
            <person name="Pallen M.J."/>
        </authorList>
    </citation>
    <scope>NUCLEOTIDE SEQUENCE</scope>
    <source>
        <strain evidence="2">ChiBcolR7-354</strain>
    </source>
</reference>
<name>A0A9D0ZD29_9FIRM</name>
<evidence type="ECO:0000313" key="3">
    <source>
        <dbReference type="Proteomes" id="UP000824262"/>
    </source>
</evidence>
<dbReference type="SMART" id="SM01121">
    <property type="entry name" value="Dak1_2"/>
    <property type="match status" value="1"/>
</dbReference>
<sequence>QTMNPSTEDILRAVNRTPAETVFVLPNNKNIIMAAEQCVPMTEKRVIVIPTKTVPQGITALLSLDEGSTAEDIAADMQEAIGGVHTALVTYAARDSEFDGHEIHAGEYLALLDGALIGSYTGLDELVEELGAAADALDPSVISVYYGEDVSAEEAEATAGAIGAHFPDAELTVVNGGQPVYYYMISIE</sequence>
<organism evidence="2 3">
    <name type="scientific">Candidatus Scatomorpha intestinavium</name>
    <dbReference type="NCBI Taxonomy" id="2840922"/>
    <lineage>
        <taxon>Bacteria</taxon>
        <taxon>Bacillati</taxon>
        <taxon>Bacillota</taxon>
        <taxon>Clostridia</taxon>
        <taxon>Eubacteriales</taxon>
        <taxon>Candidatus Scatomorpha</taxon>
    </lineage>
</organism>
<proteinExistence type="predicted"/>
<dbReference type="AlphaFoldDB" id="A0A9D0ZD29"/>
<feature type="non-terminal residue" evidence="2">
    <location>
        <position position="1"/>
    </location>
</feature>
<dbReference type="PANTHER" id="PTHR33434:SF4">
    <property type="entry name" value="PHOSPHATASE PROTEIN"/>
    <property type="match status" value="1"/>
</dbReference>
<comment type="caution">
    <text evidence="2">The sequence shown here is derived from an EMBL/GenBank/DDBJ whole genome shotgun (WGS) entry which is preliminary data.</text>
</comment>
<dbReference type="InterPro" id="IPR033470">
    <property type="entry name" value="FakA-like_C"/>
</dbReference>